<feature type="region of interest" description="Disordered" evidence="1">
    <location>
        <begin position="1958"/>
        <end position="1984"/>
    </location>
</feature>
<dbReference type="InterPro" id="IPR051978">
    <property type="entry name" value="Rho-GAP_domain"/>
</dbReference>
<evidence type="ECO:0000256" key="1">
    <source>
        <dbReference type="SAM" id="MobiDB-lite"/>
    </source>
</evidence>
<feature type="region of interest" description="Disordered" evidence="1">
    <location>
        <begin position="395"/>
        <end position="428"/>
    </location>
</feature>
<dbReference type="PANTHER" id="PTHR46005:SF4">
    <property type="entry name" value="RHO GTPASE-ACTIVATING PROTEIN 190"/>
    <property type="match status" value="1"/>
</dbReference>
<dbReference type="PANTHER" id="PTHR46005">
    <property type="entry name" value="RHO GTPASE-ACTIVATING PROTEIN 190"/>
    <property type="match status" value="1"/>
</dbReference>
<dbReference type="GO" id="GO:0005096">
    <property type="term" value="F:GTPase activator activity"/>
    <property type="evidence" value="ECO:0007669"/>
    <property type="project" value="TreeGrafter"/>
</dbReference>
<dbReference type="GO" id="GO:0008361">
    <property type="term" value="P:regulation of cell size"/>
    <property type="evidence" value="ECO:0007669"/>
    <property type="project" value="TreeGrafter"/>
</dbReference>
<feature type="region of interest" description="Disordered" evidence="1">
    <location>
        <begin position="1176"/>
        <end position="1213"/>
    </location>
</feature>
<feature type="region of interest" description="Disordered" evidence="1">
    <location>
        <begin position="1833"/>
        <end position="1874"/>
    </location>
</feature>
<dbReference type="GO" id="GO:0007266">
    <property type="term" value="P:Rho protein signal transduction"/>
    <property type="evidence" value="ECO:0007669"/>
    <property type="project" value="TreeGrafter"/>
</dbReference>
<dbReference type="InterPro" id="IPR027417">
    <property type="entry name" value="P-loop_NTPase"/>
</dbReference>
<dbReference type="GO" id="GO:0005525">
    <property type="term" value="F:GTP binding"/>
    <property type="evidence" value="ECO:0007669"/>
    <property type="project" value="InterPro"/>
</dbReference>
<proteinExistence type="predicted"/>
<feature type="region of interest" description="Disordered" evidence="1">
    <location>
        <begin position="1996"/>
        <end position="2034"/>
    </location>
</feature>
<feature type="compositionally biased region" description="Polar residues" evidence="1">
    <location>
        <begin position="1182"/>
        <end position="1207"/>
    </location>
</feature>
<reference evidence="2" key="1">
    <citation type="submission" date="2024-06" db="EMBL/GenBank/DDBJ databases">
        <authorList>
            <person name="Liu X."/>
            <person name="Lenzi L."/>
            <person name="Haldenby T S."/>
            <person name="Uol C."/>
        </authorList>
    </citation>
    <scope>NUCLEOTIDE SEQUENCE</scope>
</reference>
<dbReference type="GO" id="GO:0050770">
    <property type="term" value="P:regulation of axonogenesis"/>
    <property type="evidence" value="ECO:0007669"/>
    <property type="project" value="TreeGrafter"/>
</dbReference>
<feature type="compositionally biased region" description="Polar residues" evidence="1">
    <location>
        <begin position="1996"/>
        <end position="2005"/>
    </location>
</feature>
<comment type="caution">
    <text evidence="2">The sequence shown here is derived from an EMBL/GenBank/DDBJ whole genome shotgun (WGS) entry which is preliminary data.</text>
</comment>
<dbReference type="PRINTS" id="PR00449">
    <property type="entry name" value="RASTRNSFRMNG"/>
</dbReference>
<dbReference type="Proteomes" id="UP001497525">
    <property type="component" value="Unassembled WGS sequence"/>
</dbReference>
<dbReference type="EMBL" id="CAXLJL010000268">
    <property type="protein sequence ID" value="CAL5135858.1"/>
    <property type="molecule type" value="Genomic_DNA"/>
</dbReference>
<evidence type="ECO:0000313" key="2">
    <source>
        <dbReference type="EMBL" id="CAL5135858.1"/>
    </source>
</evidence>
<feature type="region of interest" description="Disordered" evidence="1">
    <location>
        <begin position="1276"/>
        <end position="1359"/>
    </location>
</feature>
<feature type="compositionally biased region" description="Low complexity" evidence="1">
    <location>
        <begin position="1511"/>
        <end position="1526"/>
    </location>
</feature>
<dbReference type="SMART" id="SM00173">
    <property type="entry name" value="RAS"/>
    <property type="match status" value="1"/>
</dbReference>
<dbReference type="InterPro" id="IPR001806">
    <property type="entry name" value="Small_GTPase"/>
</dbReference>
<gene>
    <name evidence="2" type="ORF">CDAUBV1_LOCUS9969</name>
</gene>
<organism evidence="2 3">
    <name type="scientific">Calicophoron daubneyi</name>
    <name type="common">Rumen fluke</name>
    <name type="synonym">Paramphistomum daubneyi</name>
    <dbReference type="NCBI Taxonomy" id="300641"/>
    <lineage>
        <taxon>Eukaryota</taxon>
        <taxon>Metazoa</taxon>
        <taxon>Spiralia</taxon>
        <taxon>Lophotrochozoa</taxon>
        <taxon>Platyhelminthes</taxon>
        <taxon>Trematoda</taxon>
        <taxon>Digenea</taxon>
        <taxon>Plagiorchiida</taxon>
        <taxon>Pronocephalata</taxon>
        <taxon>Paramphistomoidea</taxon>
        <taxon>Paramphistomidae</taxon>
        <taxon>Calicophoron</taxon>
    </lineage>
</organism>
<feature type="compositionally biased region" description="Polar residues" evidence="1">
    <location>
        <begin position="1860"/>
        <end position="1874"/>
    </location>
</feature>
<name>A0AAV2THF5_CALDB</name>
<protein>
    <submittedName>
        <fullName evidence="2">Uncharacterized protein</fullName>
    </submittedName>
</protein>
<feature type="compositionally biased region" description="Polar residues" evidence="1">
    <location>
        <begin position="1765"/>
        <end position="1777"/>
    </location>
</feature>
<feature type="region of interest" description="Disordered" evidence="1">
    <location>
        <begin position="1756"/>
        <end position="1779"/>
    </location>
</feature>
<dbReference type="Gene3D" id="3.40.50.300">
    <property type="entry name" value="P-loop containing nucleotide triphosphate hydrolases"/>
    <property type="match status" value="1"/>
</dbReference>
<evidence type="ECO:0000313" key="3">
    <source>
        <dbReference type="Proteomes" id="UP001497525"/>
    </source>
</evidence>
<feature type="compositionally biased region" description="Polar residues" evidence="1">
    <location>
        <begin position="1287"/>
        <end position="1305"/>
    </location>
</feature>
<feature type="compositionally biased region" description="Low complexity" evidence="1">
    <location>
        <begin position="1840"/>
        <end position="1856"/>
    </location>
</feature>
<feature type="compositionally biased region" description="Polar residues" evidence="1">
    <location>
        <begin position="1313"/>
        <end position="1325"/>
    </location>
</feature>
<dbReference type="GO" id="GO:0003924">
    <property type="term" value="F:GTPase activity"/>
    <property type="evidence" value="ECO:0007669"/>
    <property type="project" value="InterPro"/>
</dbReference>
<sequence length="2235" mass="244340">MPNSPQFSQVPTVKTYNISVVGPPKAGKSCLCNRFALPHPDYYRKDHLSVLSAADFVGEIVNRDSWLYWGCVTRQVEDYTVNFRIIEQTQFLDDSTFQPFAVKKSSDDASLQEYIQRSSALRLSSEHKLRYICKEQVGQENVYEREYFPSGEVEINGFILVYDISPHHVNSDQRHSKNCTHRQQFIQDFLAILLKLKKPIVVAFSKLDVCNQRSVEELSSLLQKSSEFKKIPLIETSAHRNINIEQTFVSLVKLIDKPRTIRLKFPRYLEALKERLKCIDQATAGFSKLISHAPCEFLGSWDAFTARYSQQTDVVTYVQLVGTSSACRKFEQLINERQKKNKQIAINQIAGLLRQVLPSLDPVRDRSIDGIVEYIREQKQFSVYFRDAPPNSILPVPPKPGGFQSKSKSEDPRIPFSFVTDPQDDETESPLEQYVNQLTEAEHKHYEKALLESVLHQYAYHPRVWEEDNFSTPADSGFVLPGQPISDIKHILDSVEIHNLTDEDVAEVYKDFQVCLHARAREDFLDLMLERTDVFIEAILTYLRQLQGCLYMDAGPRCVSANSLVDLPSKINTAYPTSKADILSSATHINPSQHLNGHGTGKLDPVLMLAMPPRGAKENQLALIESHLSKDWRYKSMSFLPSERQTLMTSHFSMLLPTSLPSRRPSVIKSSISGNVNDARRRFAELNCASVDAASTNVLPAINPFIPASRPQSAVQLFDQVSSSGPGDGYCSSLRWGGCMDQLLKQLSYCQLPVNPLCLDADRLDQTKADSKPKMLCSEYPGGNFDRLHPRSFSETSSYPSCDPTLSVGMACACSDTEAAQALMQLLSCAGFSMTTFLTHDAFMKSASDDFNLKNMDEINDTHLLPEFTTQSLVLSSSWPLSTDRLPAMNFAQLDGFMQSVTVGRNGTHSHHGGQIQAHPMSLHKMLSGILANAADTRSAESSTNRFSFGENNCKKFFDGYIFVISVPSEKKYNNTVNLPNRSGSVESKKAVISECNKIPGFPETDDHSGQRVSASCIKSNKCSFFTGVTSTHNLSFESDEQANDCRCCTLFDYQNFNCCCSRCCKCLSASTNAGDKRQVQLRESVASCGGGNPASDLTTLAFPHRLRSWKSRIAAVNSIIEQLPKSVPHLVLLTYGGPSYKDTNSLIPRVDYSNFQFYPAPECLFRSNMSSDMSEECEAQSPRNGNASLWGQNNASNQTSAESSASEGDRCPSEWIPNQTILDHVIQFLGRCWNSVDIANLDRWGQVQTVDSRDRFLYHSTSAFEPVVARSVASATTRSPRDACQDPTTSGNKSSTNSLFTAASATGRRAMQSANQALKKFSSSARRHHGNSSPACSISEHPGSAPRNEVAASRSDSSGRVLGAIVPSVSAHFRPVVSHSASFTSVKNSAANSTDRTACTHLVEKPKGSSTPESRDDCAPYPVIWTLESVLQDSVHNENVSYVESSLCTSTVTTPGSPPGSGNVNPLSIEHAGVIRNGAPVFGISGRFRCSVPDCTLLASSEDRNKPLESNRNSSSSTLVPSSPLFRGPPSPLHSTVSSLSSTARRDISAGYYQGPLPVPSSSMQTASKGIPDPTFVCADETVPRPLEKGAAVSLDNSLVSGTSPLSVPLNACSLSDELVTNVCDTDNQRTLCPTEHPYSNCCAHPVAHYEIESIYEELELALPQQSHASEAGTIGRTYAIELPARFPCAADCGSKEHIYMDPVDCVGPANVERHRESGRFLLGMNFQENHPSPEEAGNRFCAISSSINPITRPANLHRERTRSFSTPEGSSSNTAEIGGKVGSISDLLTCCYSSVLSNSPLARGKSLQFPNSRNESSFHQFYETLRKAPISNSKGATSTSCSISHSSPRSQHIHSATDAASPTGFHSPSQPINSSITGQSLYQQCPNFVFSEPSIAYAHHHHFWHHFDCPHYKSHPVMPDSALTTARTSNAYEKLNELNNSGVPVETNVKKTASVTNGAQPVKPGMSLQRLTPRPVSGPVGSSKNLFSGSLFNSTSPSDSSAINGGRKGSSFVTHSEFHPHQSHSHGKSSGSVFNNTFTTKFNAGSPSDATLSHPAAQKSFKWSRRGKKLNFFHNHRLSAHAHCTTPLTAAATVSSTPNTTTTCQQGQADLRLQLPSAISVQRPSSGPLSPVCSNSSGRWVENPKSVPAAAFPSRPVSDISTPLNATDCVMTTQPCTSLCSPGSSFDMPFCTNFTAPVSKISDSTCIKPETSCIPLGTIGPGSSLPILASNED</sequence>
<feature type="region of interest" description="Disordered" evidence="1">
    <location>
        <begin position="1504"/>
        <end position="1541"/>
    </location>
</feature>
<accession>A0AAV2THF5</accession>
<dbReference type="GO" id="GO:0005829">
    <property type="term" value="C:cytosol"/>
    <property type="evidence" value="ECO:0007669"/>
    <property type="project" value="TreeGrafter"/>
</dbReference>
<dbReference type="SUPFAM" id="SSF52540">
    <property type="entry name" value="P-loop containing nucleoside triphosphate hydrolases"/>
    <property type="match status" value="1"/>
</dbReference>
<dbReference type="Pfam" id="PF00071">
    <property type="entry name" value="Ras"/>
    <property type="match status" value="1"/>
</dbReference>